<keyword evidence="2" id="KW-0812">Transmembrane</keyword>
<organism evidence="3 4">
    <name type="scientific">Natronomonas aquatica</name>
    <dbReference type="NCBI Taxonomy" id="2841590"/>
    <lineage>
        <taxon>Archaea</taxon>
        <taxon>Methanobacteriati</taxon>
        <taxon>Methanobacteriota</taxon>
        <taxon>Stenosarchaea group</taxon>
        <taxon>Halobacteria</taxon>
        <taxon>Halobacteriales</taxon>
        <taxon>Natronomonadaceae</taxon>
        <taxon>Natronomonas</taxon>
    </lineage>
</organism>
<keyword evidence="2" id="KW-0472">Membrane</keyword>
<keyword evidence="4" id="KW-1185">Reference proteome</keyword>
<sequence length="201" mass="20750">MASDIVPRPGVVAEADIERPTPEPADCLAPGEEPIATASLSPGWIAVTDRELLAFRPEGAPPLVRIDRANVTGLAVRRAGGQRFLGHAPGAILYAVAGSALGALLLSVSPQRLIAVPDAPGAGQLETIVRTLGWAMGLLGTVLLFTGVLAGLVAVAVLAYWLLSREVALVIERGGADPIECPTTRTVGTRTLRELETALAG</sequence>
<dbReference type="EMBL" id="JAHLKM010000003">
    <property type="protein sequence ID" value="MCQ4332699.1"/>
    <property type="molecule type" value="Genomic_DNA"/>
</dbReference>
<feature type="region of interest" description="Disordered" evidence="1">
    <location>
        <begin position="1"/>
        <end position="24"/>
    </location>
</feature>
<evidence type="ECO:0000256" key="2">
    <source>
        <dbReference type="SAM" id="Phobius"/>
    </source>
</evidence>
<proteinExistence type="predicted"/>
<dbReference type="Proteomes" id="UP001139494">
    <property type="component" value="Unassembled WGS sequence"/>
</dbReference>
<dbReference type="RefSeq" id="WP_256028636.1">
    <property type="nucleotide sequence ID" value="NZ_JAHLKM010000003.1"/>
</dbReference>
<dbReference type="AlphaFoldDB" id="A0A9R1D3V2"/>
<gene>
    <name evidence="3" type="ORF">KM295_04165</name>
</gene>
<comment type="caution">
    <text evidence="3">The sequence shown here is derived from an EMBL/GenBank/DDBJ whole genome shotgun (WGS) entry which is preliminary data.</text>
</comment>
<protein>
    <submittedName>
        <fullName evidence="3">Uncharacterized protein</fullName>
    </submittedName>
</protein>
<evidence type="ECO:0000256" key="1">
    <source>
        <dbReference type="SAM" id="MobiDB-lite"/>
    </source>
</evidence>
<reference evidence="3" key="1">
    <citation type="journal article" date="2023" name="Front. Microbiol.">
        <title>Genomic-based phylogenetic and metabolic analyses of the genus Natronomonas, and description of Natronomonas aquatica sp. nov.</title>
        <authorList>
            <person name="Garcia-Roldan A."/>
            <person name="Duran-Viseras A."/>
            <person name="de la Haba R.R."/>
            <person name="Corral P."/>
            <person name="Sanchez-Porro C."/>
            <person name="Ventosa A."/>
        </authorList>
    </citation>
    <scope>NUCLEOTIDE SEQUENCE</scope>
    <source>
        <strain evidence="3">F2-12</strain>
    </source>
</reference>
<name>A0A9R1D3V2_9EURY</name>
<feature type="transmembrane region" description="Helical" evidence="2">
    <location>
        <begin position="91"/>
        <end position="114"/>
    </location>
</feature>
<evidence type="ECO:0000313" key="3">
    <source>
        <dbReference type="EMBL" id="MCQ4332699.1"/>
    </source>
</evidence>
<feature type="transmembrane region" description="Helical" evidence="2">
    <location>
        <begin position="134"/>
        <end position="163"/>
    </location>
</feature>
<keyword evidence="2" id="KW-1133">Transmembrane helix</keyword>
<accession>A0A9R1D3V2</accession>
<evidence type="ECO:0000313" key="4">
    <source>
        <dbReference type="Proteomes" id="UP001139494"/>
    </source>
</evidence>